<dbReference type="InterPro" id="IPR000015">
    <property type="entry name" value="Fimb_usher"/>
</dbReference>
<evidence type="ECO:0000313" key="3">
    <source>
        <dbReference type="EMBL" id="KGE70956.1"/>
    </source>
</evidence>
<keyword evidence="4" id="KW-1185">Reference proteome</keyword>
<dbReference type="GO" id="GO:0009279">
    <property type="term" value="C:cell outer membrane"/>
    <property type="evidence" value="ECO:0007669"/>
    <property type="project" value="TreeGrafter"/>
</dbReference>
<dbReference type="eggNOG" id="COG3188">
    <property type="taxonomic scope" value="Bacteria"/>
</dbReference>
<gene>
    <name evidence="3" type="ORF">DC28_13535</name>
</gene>
<keyword evidence="2" id="KW-0812">Transmembrane</keyword>
<evidence type="ECO:0000313" key="4">
    <source>
        <dbReference type="Proteomes" id="UP000029692"/>
    </source>
</evidence>
<feature type="transmembrane region" description="Helical" evidence="2">
    <location>
        <begin position="69"/>
        <end position="87"/>
    </location>
</feature>
<proteinExistence type="predicted"/>
<keyword evidence="2" id="KW-0472">Membrane</keyword>
<dbReference type="GO" id="GO:0009297">
    <property type="term" value="P:pilus assembly"/>
    <property type="evidence" value="ECO:0007669"/>
    <property type="project" value="InterPro"/>
</dbReference>
<keyword evidence="2" id="KW-1133">Transmembrane helix</keyword>
<organism evidence="3 4">
    <name type="scientific">Spirochaeta lutea</name>
    <dbReference type="NCBI Taxonomy" id="1480694"/>
    <lineage>
        <taxon>Bacteria</taxon>
        <taxon>Pseudomonadati</taxon>
        <taxon>Spirochaetota</taxon>
        <taxon>Spirochaetia</taxon>
        <taxon>Spirochaetales</taxon>
        <taxon>Spirochaetaceae</taxon>
        <taxon>Spirochaeta</taxon>
    </lineage>
</organism>
<dbReference type="GO" id="GO:0015473">
    <property type="term" value="F:fimbrial usher porin activity"/>
    <property type="evidence" value="ECO:0007669"/>
    <property type="project" value="InterPro"/>
</dbReference>
<sequence>MLFGLGRGRRQDRHWAWCRDRDRNRTGIPLQNPTQDRYWAWTETLRPARNRVWGGSRNRKRHRMPGRSGLLLGGLVVFFGLALAAGAQSPTPEAPASEFPGQESAPLLETNPPLSDQDQPQSRITLPLLVEVSGGASGYVEGDLLADGSNPRLSRAGLQDLLPELFAGSPGMISLEELRAEGIEAEFDSGLLQVILTPPVSSEVRVVSLTGEGSGLFGVAVAPAPVSGYLNAEAALTLDTLNQKDLETILDLELEPVFNLYNWVAESRFQVITGQEPVLHTLMITHDQPEPGLRLRLGLLEGAESPFGSGPALWGVHLGRIPSLVPRSPDFSLELTQTRDFSLEIQVNGRDLRRLSYPPGSYRITGLPLLPGLNQVNLTLDPESGPGETVPRSVIVPYDNRLLPHHYADFGVQLGLPRQDLGPPVFTGMFRYGYTPVTTGDLYLQAGELGQLYGSTWVFGTPVGIFSLGVAGTTDLVQELRSPGGALQAGYRFALPGRISVPRISLDARYQSPSFAPYGQNPLGGLSLSAGVAQNLFGSLWLSASVSHENRGALERTRASLVLTTPITQALDLRVTGSLTFSGGQVDPRLLINLTASGLDVPITMGVSRNAVDGSVGFSGSHTGRFGDSAYGLSTSAGGLPLGDSADSLTLSASLSDQRFASGLQYQLQNTGSRVSARFASALAFAGSALTVSKPIRESFVIIRNTRSLAGYRLVVNPRESTYRAASDLLGWAVLSDVTRYRQNRIVIDLPQAPTDLPLGTTQYVVKPGYRSGTVIDIGGSETLRLRGRLLGPGGEALALQGGYLQSLADDSLEELFYTDEQGYFEIPFVPGGSYRLGLFLGGPGPWTIEIPQDAKEVYDLGPLGGQAEEGDTPVRDGADGESEPQGGEGR</sequence>
<reference evidence="3 4" key="1">
    <citation type="submission" date="2014-05" db="EMBL/GenBank/DDBJ databases">
        <title>De novo Genome Sequence of Spirocheata sp.</title>
        <authorList>
            <person name="Shivani Y."/>
            <person name="Subhash Y."/>
            <person name="Tushar L."/>
            <person name="Sasikala C."/>
            <person name="Ramana C.V."/>
        </authorList>
    </citation>
    <scope>NUCLEOTIDE SEQUENCE [LARGE SCALE GENOMIC DNA]</scope>
    <source>
        <strain evidence="3 4">JC230</strain>
    </source>
</reference>
<protein>
    <recommendedName>
        <fullName evidence="5">Fimbrial biogenesis outer membrane usher protein</fullName>
    </recommendedName>
</protein>
<dbReference type="Proteomes" id="UP000029692">
    <property type="component" value="Unassembled WGS sequence"/>
</dbReference>
<feature type="region of interest" description="Disordered" evidence="1">
    <location>
        <begin position="858"/>
        <end position="891"/>
    </location>
</feature>
<dbReference type="AlphaFoldDB" id="A0A098QTR2"/>
<dbReference type="Gene3D" id="2.60.40.2610">
    <property type="entry name" value="Outer membrane usher protein FimD, plug domain"/>
    <property type="match status" value="1"/>
</dbReference>
<dbReference type="InterPro" id="IPR042186">
    <property type="entry name" value="FimD_plug_dom"/>
</dbReference>
<evidence type="ECO:0000256" key="2">
    <source>
        <dbReference type="SAM" id="Phobius"/>
    </source>
</evidence>
<comment type="caution">
    <text evidence="3">The sequence shown here is derived from an EMBL/GenBank/DDBJ whole genome shotgun (WGS) entry which is preliminary data.</text>
</comment>
<feature type="region of interest" description="Disordered" evidence="1">
    <location>
        <begin position="89"/>
        <end position="120"/>
    </location>
</feature>
<name>A0A098QTR2_9SPIO</name>
<dbReference type="PANTHER" id="PTHR30451:SF5">
    <property type="entry name" value="SLR0019 PROTEIN"/>
    <property type="match status" value="1"/>
</dbReference>
<evidence type="ECO:0008006" key="5">
    <source>
        <dbReference type="Google" id="ProtNLM"/>
    </source>
</evidence>
<dbReference type="EMBL" id="JNUP01000071">
    <property type="protein sequence ID" value="KGE70956.1"/>
    <property type="molecule type" value="Genomic_DNA"/>
</dbReference>
<dbReference type="STRING" id="1480694.DC28_13535"/>
<accession>A0A098QTR2</accession>
<dbReference type="PANTHER" id="PTHR30451">
    <property type="entry name" value="OUTER MEMBRANE USHER PROTEIN"/>
    <property type="match status" value="1"/>
</dbReference>
<evidence type="ECO:0000256" key="1">
    <source>
        <dbReference type="SAM" id="MobiDB-lite"/>
    </source>
</evidence>